<dbReference type="InterPro" id="IPR007712">
    <property type="entry name" value="RelE/ParE_toxin"/>
</dbReference>
<accession>A0ABY6CTB5</accession>
<dbReference type="InterPro" id="IPR035093">
    <property type="entry name" value="RelE/ParE_toxin_dom_sf"/>
</dbReference>
<keyword evidence="3" id="KW-1185">Reference proteome</keyword>
<name>A0ABY6CTB5_9BACT</name>
<dbReference type="Pfam" id="PF05016">
    <property type="entry name" value="ParE_toxin"/>
    <property type="match status" value="1"/>
</dbReference>
<evidence type="ECO:0000313" key="2">
    <source>
        <dbReference type="EMBL" id="UXP33104.1"/>
    </source>
</evidence>
<organism evidence="2 3">
    <name type="scientific">Reichenbachiella agarivorans</name>
    <dbReference type="NCBI Taxonomy" id="2979464"/>
    <lineage>
        <taxon>Bacteria</taxon>
        <taxon>Pseudomonadati</taxon>
        <taxon>Bacteroidota</taxon>
        <taxon>Cytophagia</taxon>
        <taxon>Cytophagales</taxon>
        <taxon>Reichenbachiellaceae</taxon>
        <taxon>Reichenbachiella</taxon>
    </lineage>
</organism>
<protein>
    <submittedName>
        <fullName evidence="2">Type II toxin-antitoxin system RelE/ParE family toxin</fullName>
    </submittedName>
</protein>
<dbReference type="RefSeq" id="WP_262310533.1">
    <property type="nucleotide sequence ID" value="NZ_CP106679.1"/>
</dbReference>
<dbReference type="SUPFAM" id="SSF143011">
    <property type="entry name" value="RelE-like"/>
    <property type="match status" value="1"/>
</dbReference>
<reference evidence="2" key="1">
    <citation type="submission" date="2022-09" db="EMBL/GenBank/DDBJ databases">
        <title>Comparative genomics and taxonomic characterization of three novel marine species of genus Reichenbachiella exhibiting antioxidant and polysaccharide degradation activities.</title>
        <authorList>
            <person name="Muhammad N."/>
            <person name="Lee Y.-J."/>
            <person name="Ko J."/>
            <person name="Kim S.-G."/>
        </authorList>
    </citation>
    <scope>NUCLEOTIDE SEQUENCE</scope>
    <source>
        <strain evidence="2">BKB1-1</strain>
    </source>
</reference>
<evidence type="ECO:0000313" key="3">
    <source>
        <dbReference type="Proteomes" id="UP001065174"/>
    </source>
</evidence>
<dbReference type="Proteomes" id="UP001065174">
    <property type="component" value="Chromosome"/>
</dbReference>
<gene>
    <name evidence="2" type="ORF">N6H18_03945</name>
</gene>
<evidence type="ECO:0000256" key="1">
    <source>
        <dbReference type="ARBA" id="ARBA00022649"/>
    </source>
</evidence>
<dbReference type="Gene3D" id="3.30.2310.20">
    <property type="entry name" value="RelE-like"/>
    <property type="match status" value="1"/>
</dbReference>
<keyword evidence="1" id="KW-1277">Toxin-antitoxin system</keyword>
<proteinExistence type="predicted"/>
<dbReference type="EMBL" id="CP106679">
    <property type="protein sequence ID" value="UXP33104.1"/>
    <property type="molecule type" value="Genomic_DNA"/>
</dbReference>
<sequence>MEKKIVWNTRPSKSFASALKNISLESYQNAELVEAAVLSAIEGIQEQPERYPPDKFKSENKGDHRAFETHSYRVAYRVTDTQIRILRIRHVKQEPKPY</sequence>